<evidence type="ECO:0000313" key="3">
    <source>
        <dbReference type="Proteomes" id="UP000558488"/>
    </source>
</evidence>
<feature type="region of interest" description="Disordered" evidence="1">
    <location>
        <begin position="108"/>
        <end position="129"/>
    </location>
</feature>
<proteinExistence type="predicted"/>
<name>A0A7J7TKS6_PIPKU</name>
<comment type="caution">
    <text evidence="2">The sequence shown here is derived from an EMBL/GenBank/DDBJ whole genome shotgun (WGS) entry which is preliminary data.</text>
</comment>
<gene>
    <name evidence="2" type="ORF">mPipKuh1_009345</name>
</gene>
<protein>
    <submittedName>
        <fullName evidence="2">Uncharacterized protein</fullName>
    </submittedName>
</protein>
<sequence>MAASVWATMTAPMWTQDGHYKMAQLGRAVGKDHVCKGGQLWVTRLAEEGRWEQPGLQGRAVEGGPVPVGENSWEEQGLQGLAIEGDQACGGKAVRGDQASRRGKLGAIWPAGKSSWGEPGLQGRAVRGD</sequence>
<dbReference type="Proteomes" id="UP000558488">
    <property type="component" value="Unassembled WGS sequence"/>
</dbReference>
<evidence type="ECO:0000313" key="2">
    <source>
        <dbReference type="EMBL" id="KAF6301338.1"/>
    </source>
</evidence>
<reference evidence="2 3" key="1">
    <citation type="journal article" date="2020" name="Nature">
        <title>Six reference-quality genomes reveal evolution of bat adaptations.</title>
        <authorList>
            <person name="Jebb D."/>
            <person name="Huang Z."/>
            <person name="Pippel M."/>
            <person name="Hughes G.M."/>
            <person name="Lavrichenko K."/>
            <person name="Devanna P."/>
            <person name="Winkler S."/>
            <person name="Jermiin L.S."/>
            <person name="Skirmuntt E.C."/>
            <person name="Katzourakis A."/>
            <person name="Burkitt-Gray L."/>
            <person name="Ray D.A."/>
            <person name="Sullivan K.A.M."/>
            <person name="Roscito J.G."/>
            <person name="Kirilenko B.M."/>
            <person name="Davalos L.M."/>
            <person name="Corthals A.P."/>
            <person name="Power M.L."/>
            <person name="Jones G."/>
            <person name="Ransome R.D."/>
            <person name="Dechmann D.K.N."/>
            <person name="Locatelli A.G."/>
            <person name="Puechmaille S.J."/>
            <person name="Fedrigo O."/>
            <person name="Jarvis E.D."/>
            <person name="Hiller M."/>
            <person name="Vernes S.C."/>
            <person name="Myers E.W."/>
            <person name="Teeling E.C."/>
        </authorList>
    </citation>
    <scope>NUCLEOTIDE SEQUENCE [LARGE SCALE GENOMIC DNA]</scope>
    <source>
        <strain evidence="2">MPipKuh1</strain>
        <tissue evidence="2">Flight muscle</tissue>
    </source>
</reference>
<dbReference type="EMBL" id="JACAGB010000027">
    <property type="protein sequence ID" value="KAF6301338.1"/>
    <property type="molecule type" value="Genomic_DNA"/>
</dbReference>
<dbReference type="AlphaFoldDB" id="A0A7J7TKS6"/>
<keyword evidence="3" id="KW-1185">Reference proteome</keyword>
<evidence type="ECO:0000256" key="1">
    <source>
        <dbReference type="SAM" id="MobiDB-lite"/>
    </source>
</evidence>
<organism evidence="2 3">
    <name type="scientific">Pipistrellus kuhlii</name>
    <name type="common">Kuhl's pipistrelle</name>
    <dbReference type="NCBI Taxonomy" id="59472"/>
    <lineage>
        <taxon>Eukaryota</taxon>
        <taxon>Metazoa</taxon>
        <taxon>Chordata</taxon>
        <taxon>Craniata</taxon>
        <taxon>Vertebrata</taxon>
        <taxon>Euteleostomi</taxon>
        <taxon>Mammalia</taxon>
        <taxon>Eutheria</taxon>
        <taxon>Laurasiatheria</taxon>
        <taxon>Chiroptera</taxon>
        <taxon>Yangochiroptera</taxon>
        <taxon>Vespertilionidae</taxon>
        <taxon>Pipistrellus</taxon>
    </lineage>
</organism>
<accession>A0A7J7TKS6</accession>